<dbReference type="AlphaFoldDB" id="A0A399S4I8"/>
<comment type="caution">
    <text evidence="2">The sequence shown here is derived from an EMBL/GenBank/DDBJ whole genome shotgun (WGS) entry which is preliminary data.</text>
</comment>
<name>A0A399S4I8_9BACT</name>
<evidence type="ECO:0000313" key="3">
    <source>
        <dbReference type="Proteomes" id="UP000266005"/>
    </source>
</evidence>
<organism evidence="2 3">
    <name type="scientific">Pontibacter oryzae</name>
    <dbReference type="NCBI Taxonomy" id="2304593"/>
    <lineage>
        <taxon>Bacteria</taxon>
        <taxon>Pseudomonadati</taxon>
        <taxon>Bacteroidota</taxon>
        <taxon>Cytophagia</taxon>
        <taxon>Cytophagales</taxon>
        <taxon>Hymenobacteraceae</taxon>
        <taxon>Pontibacter</taxon>
    </lineage>
</organism>
<protein>
    <submittedName>
        <fullName evidence="2">Uncharacterized protein</fullName>
    </submittedName>
</protein>
<keyword evidence="1" id="KW-0732">Signal</keyword>
<dbReference type="Gene3D" id="2.40.360.20">
    <property type="match status" value="1"/>
</dbReference>
<dbReference type="RefSeq" id="WP_119432311.1">
    <property type="nucleotide sequence ID" value="NZ_QWGE01000003.1"/>
</dbReference>
<dbReference type="EMBL" id="QWGE01000003">
    <property type="protein sequence ID" value="RIJ37654.1"/>
    <property type="molecule type" value="Genomic_DNA"/>
</dbReference>
<feature type="chain" id="PRO_5017350682" evidence="1">
    <location>
        <begin position="23"/>
        <end position="244"/>
    </location>
</feature>
<evidence type="ECO:0000256" key="1">
    <source>
        <dbReference type="SAM" id="SignalP"/>
    </source>
</evidence>
<reference evidence="3" key="1">
    <citation type="submission" date="2018-08" db="EMBL/GenBank/DDBJ databases">
        <title>Mucilaginibacter sp. MYSH2.</title>
        <authorList>
            <person name="Seo T."/>
        </authorList>
    </citation>
    <scope>NUCLEOTIDE SEQUENCE [LARGE SCALE GENOMIC DNA]</scope>
    <source>
        <strain evidence="3">KIRAN</strain>
    </source>
</reference>
<dbReference type="Proteomes" id="UP000266005">
    <property type="component" value="Unassembled WGS sequence"/>
</dbReference>
<dbReference type="OrthoDB" id="972683at2"/>
<keyword evidence="3" id="KW-1185">Reference proteome</keyword>
<sequence>MKINTSILLLICLLFLLPSCNKDDLFNPFPPDRQIDPRNFTPAVIDNPYFPLTPGNTLYYVNTSVEDGETETENLKVEITHDTKVIMGVTCRVVHEVTTDEDGDLVEDTFDWFAQDNKGNVWYFGEDTKAYEDGEVSTAGSWEAGVDGAQPGIIMYANPKAHIGVPYYQEFYLGEAEDQAVIINTNSTVEIGLGTFRHCVKTREYTALEPDVAENKYYAKGIGMILAEKIEGGMEREELVRITR</sequence>
<evidence type="ECO:0000313" key="2">
    <source>
        <dbReference type="EMBL" id="RIJ37654.1"/>
    </source>
</evidence>
<feature type="signal peptide" evidence="1">
    <location>
        <begin position="1"/>
        <end position="22"/>
    </location>
</feature>
<accession>A0A399S4I8</accession>
<proteinExistence type="predicted"/>
<gene>
    <name evidence="2" type="ORF">D1627_11155</name>
</gene>